<dbReference type="CDD" id="cd01324">
    <property type="entry name" value="cbb3_Oxidase_CcoQ"/>
    <property type="match status" value="1"/>
</dbReference>
<evidence type="ECO:0000313" key="2">
    <source>
        <dbReference type="EMBL" id="QQD19325.1"/>
    </source>
</evidence>
<evidence type="ECO:0000256" key="1">
    <source>
        <dbReference type="SAM" id="Phobius"/>
    </source>
</evidence>
<organism evidence="2 3">
    <name type="scientific">Spongiibacter nanhainus</name>
    <dbReference type="NCBI Taxonomy" id="2794344"/>
    <lineage>
        <taxon>Bacteria</taxon>
        <taxon>Pseudomonadati</taxon>
        <taxon>Pseudomonadota</taxon>
        <taxon>Gammaproteobacteria</taxon>
        <taxon>Cellvibrionales</taxon>
        <taxon>Spongiibacteraceae</taxon>
        <taxon>Spongiibacter</taxon>
    </lineage>
</organism>
<dbReference type="Proteomes" id="UP000596063">
    <property type="component" value="Chromosome"/>
</dbReference>
<sequence>MDQDSLRALSTLLVFLAFIGITVSVYWRGRKSYFDEAASLPFADEDVDNKQRENRDE</sequence>
<gene>
    <name evidence="2" type="ORF">I6N98_05580</name>
</gene>
<name>A0A7T4USC9_9GAMM</name>
<feature type="transmembrane region" description="Helical" evidence="1">
    <location>
        <begin position="6"/>
        <end position="27"/>
    </location>
</feature>
<proteinExistence type="predicted"/>
<keyword evidence="3" id="KW-1185">Reference proteome</keyword>
<keyword evidence="1" id="KW-1133">Transmembrane helix</keyword>
<dbReference type="KEGG" id="snan:I6N98_05580"/>
<dbReference type="RefSeq" id="WP_198570810.1">
    <property type="nucleotide sequence ID" value="NZ_CP066167.1"/>
</dbReference>
<protein>
    <submittedName>
        <fullName evidence="2">Cbb3-type cytochrome c oxidase subunit 3</fullName>
    </submittedName>
</protein>
<keyword evidence="1" id="KW-0812">Transmembrane</keyword>
<keyword evidence="1" id="KW-0472">Membrane</keyword>
<evidence type="ECO:0000313" key="3">
    <source>
        <dbReference type="Proteomes" id="UP000596063"/>
    </source>
</evidence>
<reference evidence="2 3" key="1">
    <citation type="submission" date="2020-12" db="EMBL/GenBank/DDBJ databases">
        <authorList>
            <person name="Shan Y."/>
        </authorList>
    </citation>
    <scope>NUCLEOTIDE SEQUENCE [LARGE SCALE GENOMIC DNA]</scope>
    <source>
        <strain evidence="3">csc3.9</strain>
    </source>
</reference>
<accession>A0A7T4USC9</accession>
<dbReference type="InterPro" id="IPR008621">
    <property type="entry name" value="Cbb3-typ_cyt_oxidase_comp"/>
</dbReference>
<dbReference type="AlphaFoldDB" id="A0A7T4USC9"/>
<dbReference type="EMBL" id="CP066167">
    <property type="protein sequence ID" value="QQD19325.1"/>
    <property type="molecule type" value="Genomic_DNA"/>
</dbReference>
<dbReference type="Pfam" id="PF05545">
    <property type="entry name" value="FixQ"/>
    <property type="match status" value="1"/>
</dbReference>